<accession>A0ABR3M152</accession>
<evidence type="ECO:0000256" key="1">
    <source>
        <dbReference type="SAM" id="MobiDB-lite"/>
    </source>
</evidence>
<gene>
    <name evidence="2" type="ORF">QQF64_011028</name>
</gene>
<dbReference type="Proteomes" id="UP001558613">
    <property type="component" value="Unassembled WGS sequence"/>
</dbReference>
<sequence>MSFIVVACGSYQLCFGGVLVSWDVKKSRPDLMEGDKAVKHHRAAMPLNTTQMQGRMDCSGKERGKKEKGNEKIDDLHPRARGKLHPNFSVAVCKRKHRTKV</sequence>
<protein>
    <submittedName>
        <fullName evidence="2">Uncharacterized protein</fullName>
    </submittedName>
</protein>
<reference evidence="2 3" key="1">
    <citation type="submission" date="2023-09" db="EMBL/GenBank/DDBJ databases">
        <authorList>
            <person name="Wang M."/>
        </authorList>
    </citation>
    <scope>NUCLEOTIDE SEQUENCE [LARGE SCALE GENOMIC DNA]</scope>
    <source>
        <strain evidence="2">GT-2023</strain>
        <tissue evidence="2">Liver</tissue>
    </source>
</reference>
<name>A0ABR3M152_9TELE</name>
<feature type="compositionally biased region" description="Basic and acidic residues" evidence="1">
    <location>
        <begin position="58"/>
        <end position="78"/>
    </location>
</feature>
<keyword evidence="3" id="KW-1185">Reference proteome</keyword>
<dbReference type="EMBL" id="JAYMGO010000017">
    <property type="protein sequence ID" value="KAL1257784.1"/>
    <property type="molecule type" value="Genomic_DNA"/>
</dbReference>
<comment type="caution">
    <text evidence="2">The sequence shown here is derived from an EMBL/GenBank/DDBJ whole genome shotgun (WGS) entry which is preliminary data.</text>
</comment>
<evidence type="ECO:0000313" key="3">
    <source>
        <dbReference type="Proteomes" id="UP001558613"/>
    </source>
</evidence>
<organism evidence="2 3">
    <name type="scientific">Cirrhinus molitorella</name>
    <name type="common">mud carp</name>
    <dbReference type="NCBI Taxonomy" id="172907"/>
    <lineage>
        <taxon>Eukaryota</taxon>
        <taxon>Metazoa</taxon>
        <taxon>Chordata</taxon>
        <taxon>Craniata</taxon>
        <taxon>Vertebrata</taxon>
        <taxon>Euteleostomi</taxon>
        <taxon>Actinopterygii</taxon>
        <taxon>Neopterygii</taxon>
        <taxon>Teleostei</taxon>
        <taxon>Ostariophysi</taxon>
        <taxon>Cypriniformes</taxon>
        <taxon>Cyprinidae</taxon>
        <taxon>Labeoninae</taxon>
        <taxon>Labeonini</taxon>
        <taxon>Cirrhinus</taxon>
    </lineage>
</organism>
<feature type="region of interest" description="Disordered" evidence="1">
    <location>
        <begin position="53"/>
        <end position="80"/>
    </location>
</feature>
<proteinExistence type="predicted"/>
<evidence type="ECO:0000313" key="2">
    <source>
        <dbReference type="EMBL" id="KAL1257784.1"/>
    </source>
</evidence>